<gene>
    <name evidence="1" type="ORF">PISMIDRAFT_670131</name>
</gene>
<dbReference type="AlphaFoldDB" id="A0A0D0AGE8"/>
<dbReference type="Proteomes" id="UP000054018">
    <property type="component" value="Unassembled WGS sequence"/>
</dbReference>
<evidence type="ECO:0000313" key="1">
    <source>
        <dbReference type="EMBL" id="KIK31148.1"/>
    </source>
</evidence>
<dbReference type="EMBL" id="KN833685">
    <property type="protein sequence ID" value="KIK31148.1"/>
    <property type="molecule type" value="Genomic_DNA"/>
</dbReference>
<dbReference type="HOGENOM" id="CLU_3088095_0_0_1"/>
<protein>
    <submittedName>
        <fullName evidence="1">Uncharacterized protein</fullName>
    </submittedName>
</protein>
<sequence>MYCSWKIRYYTFFTDATLYFHGCPVTNGVDPLQEVCDVLQGVSEWELCRVVL</sequence>
<name>A0A0D0AGE8_9AGAM</name>
<evidence type="ECO:0000313" key="2">
    <source>
        <dbReference type="Proteomes" id="UP000054018"/>
    </source>
</evidence>
<keyword evidence="2" id="KW-1185">Reference proteome</keyword>
<proteinExistence type="predicted"/>
<accession>A0A0D0AGE8</accession>
<reference evidence="1 2" key="1">
    <citation type="submission" date="2014-04" db="EMBL/GenBank/DDBJ databases">
        <authorList>
            <consortium name="DOE Joint Genome Institute"/>
            <person name="Kuo A."/>
            <person name="Kohler A."/>
            <person name="Costa M.D."/>
            <person name="Nagy L.G."/>
            <person name="Floudas D."/>
            <person name="Copeland A."/>
            <person name="Barry K.W."/>
            <person name="Cichocki N."/>
            <person name="Veneault-Fourrey C."/>
            <person name="LaButti K."/>
            <person name="Lindquist E.A."/>
            <person name="Lipzen A."/>
            <person name="Lundell T."/>
            <person name="Morin E."/>
            <person name="Murat C."/>
            <person name="Sun H."/>
            <person name="Tunlid A."/>
            <person name="Henrissat B."/>
            <person name="Grigoriev I.V."/>
            <person name="Hibbett D.S."/>
            <person name="Martin F."/>
            <person name="Nordberg H.P."/>
            <person name="Cantor M.N."/>
            <person name="Hua S.X."/>
        </authorList>
    </citation>
    <scope>NUCLEOTIDE SEQUENCE [LARGE SCALE GENOMIC DNA]</scope>
    <source>
        <strain evidence="1 2">441</strain>
    </source>
</reference>
<reference evidence="2" key="2">
    <citation type="submission" date="2015-01" db="EMBL/GenBank/DDBJ databases">
        <title>Evolutionary Origins and Diversification of the Mycorrhizal Mutualists.</title>
        <authorList>
            <consortium name="DOE Joint Genome Institute"/>
            <consortium name="Mycorrhizal Genomics Consortium"/>
            <person name="Kohler A."/>
            <person name="Kuo A."/>
            <person name="Nagy L.G."/>
            <person name="Floudas D."/>
            <person name="Copeland A."/>
            <person name="Barry K.W."/>
            <person name="Cichocki N."/>
            <person name="Veneault-Fourrey C."/>
            <person name="LaButti K."/>
            <person name="Lindquist E.A."/>
            <person name="Lipzen A."/>
            <person name="Lundell T."/>
            <person name="Morin E."/>
            <person name="Murat C."/>
            <person name="Riley R."/>
            <person name="Ohm R."/>
            <person name="Sun H."/>
            <person name="Tunlid A."/>
            <person name="Henrissat B."/>
            <person name="Grigoriev I.V."/>
            <person name="Hibbett D.S."/>
            <person name="Martin F."/>
        </authorList>
    </citation>
    <scope>NUCLEOTIDE SEQUENCE [LARGE SCALE GENOMIC DNA]</scope>
    <source>
        <strain evidence="2">441</strain>
    </source>
</reference>
<organism evidence="1 2">
    <name type="scientific">Pisolithus microcarpus 441</name>
    <dbReference type="NCBI Taxonomy" id="765257"/>
    <lineage>
        <taxon>Eukaryota</taxon>
        <taxon>Fungi</taxon>
        <taxon>Dikarya</taxon>
        <taxon>Basidiomycota</taxon>
        <taxon>Agaricomycotina</taxon>
        <taxon>Agaricomycetes</taxon>
        <taxon>Agaricomycetidae</taxon>
        <taxon>Boletales</taxon>
        <taxon>Sclerodermatineae</taxon>
        <taxon>Pisolithaceae</taxon>
        <taxon>Pisolithus</taxon>
    </lineage>
</organism>